<name>A0ABX8QMV3_9ACTN</name>
<keyword evidence="5" id="KW-1185">Reference proteome</keyword>
<feature type="domain" description="Peptidase S1" evidence="3">
    <location>
        <begin position="45"/>
        <end position="283"/>
    </location>
</feature>
<proteinExistence type="predicted"/>
<dbReference type="PANTHER" id="PTHR24253">
    <property type="entry name" value="TRANSMEMBRANE PROTEASE SERINE"/>
    <property type="match status" value="1"/>
</dbReference>
<dbReference type="InterPro" id="IPR001314">
    <property type="entry name" value="Peptidase_S1A"/>
</dbReference>
<dbReference type="InterPro" id="IPR043504">
    <property type="entry name" value="Peptidase_S1_PA_chymotrypsin"/>
</dbReference>
<evidence type="ECO:0000313" key="5">
    <source>
        <dbReference type="Proteomes" id="UP001049518"/>
    </source>
</evidence>
<dbReference type="GO" id="GO:0006508">
    <property type="term" value="P:proteolysis"/>
    <property type="evidence" value="ECO:0007669"/>
    <property type="project" value="UniProtKB-KW"/>
</dbReference>
<evidence type="ECO:0000256" key="1">
    <source>
        <dbReference type="ARBA" id="ARBA00023157"/>
    </source>
</evidence>
<dbReference type="Proteomes" id="UP001049518">
    <property type="component" value="Chromosome"/>
</dbReference>
<gene>
    <name evidence="4" type="ORF">AGRA3207_000532</name>
</gene>
<organism evidence="4 5">
    <name type="scientific">Actinomadura graeca</name>
    <dbReference type="NCBI Taxonomy" id="2750812"/>
    <lineage>
        <taxon>Bacteria</taxon>
        <taxon>Bacillati</taxon>
        <taxon>Actinomycetota</taxon>
        <taxon>Actinomycetes</taxon>
        <taxon>Streptosporangiales</taxon>
        <taxon>Thermomonosporaceae</taxon>
        <taxon>Actinomadura</taxon>
    </lineage>
</organism>
<accession>A0ABX8QMV3</accession>
<feature type="signal peptide" evidence="2">
    <location>
        <begin position="1"/>
        <end position="27"/>
    </location>
</feature>
<keyword evidence="2" id="KW-0732">Signal</keyword>
<dbReference type="EMBL" id="CP059572">
    <property type="protein sequence ID" value="QXJ19921.1"/>
    <property type="molecule type" value="Genomic_DNA"/>
</dbReference>
<dbReference type="SMART" id="SM00020">
    <property type="entry name" value="Tryp_SPc"/>
    <property type="match status" value="1"/>
</dbReference>
<dbReference type="InterPro" id="IPR009003">
    <property type="entry name" value="Peptidase_S1_PA"/>
</dbReference>
<dbReference type="Gene3D" id="2.40.10.10">
    <property type="entry name" value="Trypsin-like serine proteases"/>
    <property type="match status" value="1"/>
</dbReference>
<reference evidence="4" key="1">
    <citation type="submission" date="2020-07" db="EMBL/GenBank/DDBJ databases">
        <authorList>
            <person name="Tarantini F.S."/>
            <person name="Hong K.W."/>
            <person name="Chan K.G."/>
        </authorList>
    </citation>
    <scope>NUCLEOTIDE SEQUENCE</scope>
    <source>
        <strain evidence="4">32-07</strain>
    </source>
</reference>
<dbReference type="GO" id="GO:0008233">
    <property type="term" value="F:peptidase activity"/>
    <property type="evidence" value="ECO:0007669"/>
    <property type="project" value="UniProtKB-KW"/>
</dbReference>
<dbReference type="Pfam" id="PF00089">
    <property type="entry name" value="Trypsin"/>
    <property type="match status" value="1"/>
</dbReference>
<dbReference type="PROSITE" id="PS50240">
    <property type="entry name" value="TRYPSIN_DOM"/>
    <property type="match status" value="1"/>
</dbReference>
<evidence type="ECO:0000256" key="2">
    <source>
        <dbReference type="SAM" id="SignalP"/>
    </source>
</evidence>
<sequence>MRKLRLTLAASAAALPCLGLAAPTALAASAEPGPPGPDAPASTMIIGGEDATEPYPFMVSFQNDVEGHFCGGSLLTGEWVVTALHCVDGDVTPESLRIRVGSVRKSEGGSLRGARQIVLHPEGREDHFDVALVRLDRPVTEAPITLDTRQPVGTPTRLLGWGCTVTKPVFECGDDDKPEVLKQLDSAIREPGTCVSETAPIEADSEVCTGNPETKTGACFGDSGGPLLRKTAGGWRLIGAFSRTEVLPKDPDAPGPQFPDCRRGPSIYTDVTVHREWINSVISAAA</sequence>
<evidence type="ECO:0000313" key="4">
    <source>
        <dbReference type="EMBL" id="QXJ19921.1"/>
    </source>
</evidence>
<protein>
    <submittedName>
        <fullName evidence="4">Serine protease</fullName>
    </submittedName>
</protein>
<keyword evidence="4" id="KW-0645">Protease</keyword>
<dbReference type="InterPro" id="IPR033116">
    <property type="entry name" value="TRYPSIN_SER"/>
</dbReference>
<keyword evidence="4" id="KW-0378">Hydrolase</keyword>
<dbReference type="SUPFAM" id="SSF50494">
    <property type="entry name" value="Trypsin-like serine proteases"/>
    <property type="match status" value="1"/>
</dbReference>
<keyword evidence="1" id="KW-1015">Disulfide bond</keyword>
<evidence type="ECO:0000259" key="3">
    <source>
        <dbReference type="PROSITE" id="PS50240"/>
    </source>
</evidence>
<dbReference type="RefSeq" id="WP_231332957.1">
    <property type="nucleotide sequence ID" value="NZ_CP059572.1"/>
</dbReference>
<dbReference type="PRINTS" id="PR00722">
    <property type="entry name" value="CHYMOTRYPSIN"/>
</dbReference>
<dbReference type="CDD" id="cd00190">
    <property type="entry name" value="Tryp_SPc"/>
    <property type="match status" value="1"/>
</dbReference>
<dbReference type="PANTHER" id="PTHR24253:SF153">
    <property type="entry name" value="SERINE PROTEASE HEPSIN"/>
    <property type="match status" value="1"/>
</dbReference>
<feature type="chain" id="PRO_5047388568" evidence="2">
    <location>
        <begin position="28"/>
        <end position="286"/>
    </location>
</feature>
<dbReference type="PROSITE" id="PS00135">
    <property type="entry name" value="TRYPSIN_SER"/>
    <property type="match status" value="1"/>
</dbReference>
<dbReference type="InterPro" id="IPR001254">
    <property type="entry name" value="Trypsin_dom"/>
</dbReference>